<gene>
    <name evidence="2" type="ORF">DRF62_19530</name>
</gene>
<dbReference type="GO" id="GO:0006310">
    <property type="term" value="P:DNA recombination"/>
    <property type="evidence" value="ECO:0007669"/>
    <property type="project" value="InterPro"/>
</dbReference>
<dbReference type="CDD" id="cd17242">
    <property type="entry name" value="MobM_relaxase"/>
    <property type="match status" value="1"/>
</dbReference>
<evidence type="ECO:0008006" key="4">
    <source>
        <dbReference type="Google" id="ProtNLM"/>
    </source>
</evidence>
<dbReference type="EMBL" id="QNVS01000108">
    <property type="protein sequence ID" value="REC49268.1"/>
    <property type="molecule type" value="Genomic_DNA"/>
</dbReference>
<accession>A0A3D9B7G2</accession>
<comment type="caution">
    <text evidence="2">The sequence shown here is derived from an EMBL/GenBank/DDBJ whole genome shotgun (WGS) entry which is preliminary data.</text>
</comment>
<feature type="region of interest" description="Disordered" evidence="1">
    <location>
        <begin position="366"/>
        <end position="389"/>
    </location>
</feature>
<evidence type="ECO:0000313" key="2">
    <source>
        <dbReference type="EMBL" id="REC49268.1"/>
    </source>
</evidence>
<dbReference type="Proteomes" id="UP000256512">
    <property type="component" value="Unassembled WGS sequence"/>
</dbReference>
<dbReference type="AlphaFoldDB" id="A0A3D9B7G2"/>
<feature type="compositionally biased region" description="Basic and acidic residues" evidence="1">
    <location>
        <begin position="369"/>
        <end position="389"/>
    </location>
</feature>
<name>A0A3D9B7G2_9FLAO</name>
<reference evidence="2 3" key="1">
    <citation type="journal article" date="2006" name="Int. J. Syst. Evol. Microbiol.">
        <title>Chryseobacterium piscium sp. nov., isolated from fish of the South Atlantic Ocean off South Africa.</title>
        <authorList>
            <person name="de Beer H."/>
            <person name="Hugo C.J."/>
            <person name="Jooste P.J."/>
            <person name="Vancanneyt M."/>
            <person name="Coenye T."/>
            <person name="Vandamme P."/>
        </authorList>
    </citation>
    <scope>NUCLEOTIDE SEQUENCE [LARGE SCALE GENOMIC DNA]</scope>
    <source>
        <strain evidence="2 3">CCUG 51923</strain>
    </source>
</reference>
<evidence type="ECO:0000313" key="3">
    <source>
        <dbReference type="Proteomes" id="UP000256512"/>
    </source>
</evidence>
<protein>
    <recommendedName>
        <fullName evidence="4">Mobilization protein</fullName>
    </recommendedName>
</protein>
<dbReference type="RefSeq" id="WP_115951782.1">
    <property type="nucleotide sequence ID" value="NZ_QNVS01000108.1"/>
</dbReference>
<evidence type="ECO:0000256" key="1">
    <source>
        <dbReference type="SAM" id="MobiDB-lite"/>
    </source>
</evidence>
<dbReference type="Gene3D" id="3.30.930.30">
    <property type="match status" value="1"/>
</dbReference>
<dbReference type="NCBIfam" id="NF041497">
    <property type="entry name" value="MobV"/>
    <property type="match status" value="1"/>
</dbReference>
<organism evidence="2 3">
    <name type="scientific">Chryseobacterium piscium</name>
    <dbReference type="NCBI Taxonomy" id="333702"/>
    <lineage>
        <taxon>Bacteria</taxon>
        <taxon>Pseudomonadati</taxon>
        <taxon>Bacteroidota</taxon>
        <taxon>Flavobacteriia</taxon>
        <taxon>Flavobacteriales</taxon>
        <taxon>Weeksellaceae</taxon>
        <taxon>Chryseobacterium group</taxon>
        <taxon>Chryseobacterium</taxon>
    </lineage>
</organism>
<dbReference type="GO" id="GO:0003677">
    <property type="term" value="F:DNA binding"/>
    <property type="evidence" value="ECO:0007669"/>
    <property type="project" value="InterPro"/>
</dbReference>
<keyword evidence="3" id="KW-1185">Reference proteome</keyword>
<sequence>MSYAVYHAEKGAVSPGGIGNHIDREPRAKHTYRHADPERIHLNEHITVNAHCDKVLQLAISDRIKEGYNARNKAGELKSIRKDAVKYITHILTGSHEQMKKIEGDPNLREAWISKNLEFVKNEFGDKNIVRFSVHRDEKTMHIHAITVPLTEDGRLSAKELLGDRSAMSQRQDRYADEMKSFGLGRGQKATGIKHESAREYYSRIEQAQETISKNDFKAEKNLLGIYKPESVEILENTLKSQKTALKSKDLEIAKLKEQQKKDSEFKIKITESRKNAETNLKYSLLSDEYREKMKDFKINEIGQKYGYDVKQKFHFVGHSIQQKADNEINEMVTSAVKKVGQEKQLSSVDISLLMRSKEAKGVVQYLQNERERRNELDQRRGQKKDRGV</sequence>
<proteinExistence type="predicted"/>
<dbReference type="Pfam" id="PF01076">
    <property type="entry name" value="Mob_Pre"/>
    <property type="match status" value="1"/>
</dbReference>
<dbReference type="InterPro" id="IPR001668">
    <property type="entry name" value="Mob_Pre"/>
</dbReference>